<proteinExistence type="predicted"/>
<dbReference type="RefSeq" id="WP_043918749.1">
    <property type="nucleotide sequence ID" value="NZ_FZPF01000009.1"/>
</dbReference>
<feature type="region of interest" description="Disordered" evidence="1">
    <location>
        <begin position="56"/>
        <end position="78"/>
    </location>
</feature>
<dbReference type="AlphaFoldDB" id="A0A0D1CNQ9"/>
<sequence>MNAYIPSFEIELPAGLFQSADDQAAMRAALQLPNMARAQGLRMVLFMATSMLTRDPDLPASGRLNRAPKRVGPHHAAS</sequence>
<name>A0A0D1CNQ9_9RHOB</name>
<evidence type="ECO:0000313" key="2">
    <source>
        <dbReference type="EMBL" id="KIT16337.1"/>
    </source>
</evidence>
<feature type="compositionally biased region" description="Basic residues" evidence="1">
    <location>
        <begin position="66"/>
        <end position="78"/>
    </location>
</feature>
<dbReference type="STRING" id="935700.jaqu_19330"/>
<keyword evidence="3" id="KW-1185">Reference proteome</keyword>
<evidence type="ECO:0000313" key="3">
    <source>
        <dbReference type="Proteomes" id="UP000032232"/>
    </source>
</evidence>
<gene>
    <name evidence="2" type="ORF">jaqu_19330</name>
</gene>
<evidence type="ECO:0000256" key="1">
    <source>
        <dbReference type="SAM" id="MobiDB-lite"/>
    </source>
</evidence>
<accession>A0A0D1CNQ9</accession>
<dbReference type="Proteomes" id="UP000032232">
    <property type="component" value="Unassembled WGS sequence"/>
</dbReference>
<reference evidence="2 3" key="1">
    <citation type="submission" date="2015-02" db="EMBL/GenBank/DDBJ databases">
        <title>Genome Sequence of Jannaschia aquimarina DSM28248, a member of the Roseobacter clade.</title>
        <authorList>
            <person name="Voget S."/>
            <person name="Daniel R."/>
        </authorList>
    </citation>
    <scope>NUCLEOTIDE SEQUENCE [LARGE SCALE GENOMIC DNA]</scope>
    <source>
        <strain evidence="2 3">GSW-M26</strain>
    </source>
</reference>
<dbReference type="EMBL" id="JYFE01000036">
    <property type="protein sequence ID" value="KIT16337.1"/>
    <property type="molecule type" value="Genomic_DNA"/>
</dbReference>
<organism evidence="2 3">
    <name type="scientific">Jannaschia aquimarina</name>
    <dbReference type="NCBI Taxonomy" id="935700"/>
    <lineage>
        <taxon>Bacteria</taxon>
        <taxon>Pseudomonadati</taxon>
        <taxon>Pseudomonadota</taxon>
        <taxon>Alphaproteobacteria</taxon>
        <taxon>Rhodobacterales</taxon>
        <taxon>Roseobacteraceae</taxon>
        <taxon>Jannaschia</taxon>
    </lineage>
</organism>
<comment type="caution">
    <text evidence="2">The sequence shown here is derived from an EMBL/GenBank/DDBJ whole genome shotgun (WGS) entry which is preliminary data.</text>
</comment>
<protein>
    <submittedName>
        <fullName evidence="2">Uncharacterized protein</fullName>
    </submittedName>
</protein>
<dbReference type="PATRIC" id="fig|935700.4.peg.2000"/>